<evidence type="ECO:0000313" key="2">
    <source>
        <dbReference type="EMBL" id="KZP32115.1"/>
    </source>
</evidence>
<keyword evidence="3" id="KW-1185">Reference proteome</keyword>
<name>A0A166UWS0_9AGAM</name>
<proteinExistence type="predicted"/>
<gene>
    <name evidence="2" type="ORF">FIBSPDRAFT_552219</name>
</gene>
<dbReference type="AlphaFoldDB" id="A0A166UWS0"/>
<evidence type="ECO:0000256" key="1">
    <source>
        <dbReference type="SAM" id="MobiDB-lite"/>
    </source>
</evidence>
<accession>A0A166UWS0</accession>
<sequence>MLAEQRRVQGGGVSVGPSASEQASVLSSSSPPLVLLGHNYGHHHYNNKQNISKKYKKAQRKRNHEKDGPPPNNLSRRPCTPLWFPSPSSLRTTVPPPCTSAVAATMAVAMQASRPVFSVTRVQLGLGLGLGRRWSAAAWRHLPPVRPHPSPMLHRQISSHSAVWDAQTELRATDTDTELSCPARLSFAEMQAGNLPYALVRAIGKQGTAAAASLTEASSRRALRGCSCILRV</sequence>
<protein>
    <submittedName>
        <fullName evidence="2">Uncharacterized protein</fullName>
    </submittedName>
</protein>
<feature type="compositionally biased region" description="Low complexity" evidence="1">
    <location>
        <begin position="24"/>
        <end position="39"/>
    </location>
</feature>
<organism evidence="2 3">
    <name type="scientific">Athelia psychrophila</name>
    <dbReference type="NCBI Taxonomy" id="1759441"/>
    <lineage>
        <taxon>Eukaryota</taxon>
        <taxon>Fungi</taxon>
        <taxon>Dikarya</taxon>
        <taxon>Basidiomycota</taxon>
        <taxon>Agaricomycotina</taxon>
        <taxon>Agaricomycetes</taxon>
        <taxon>Agaricomycetidae</taxon>
        <taxon>Atheliales</taxon>
        <taxon>Atheliaceae</taxon>
        <taxon>Athelia</taxon>
    </lineage>
</organism>
<dbReference type="Proteomes" id="UP000076532">
    <property type="component" value="Unassembled WGS sequence"/>
</dbReference>
<feature type="compositionally biased region" description="Basic residues" evidence="1">
    <location>
        <begin position="40"/>
        <end position="63"/>
    </location>
</feature>
<evidence type="ECO:0000313" key="3">
    <source>
        <dbReference type="Proteomes" id="UP000076532"/>
    </source>
</evidence>
<dbReference type="EMBL" id="KV417487">
    <property type="protein sequence ID" value="KZP32115.1"/>
    <property type="molecule type" value="Genomic_DNA"/>
</dbReference>
<reference evidence="2 3" key="1">
    <citation type="journal article" date="2016" name="Mol. Biol. Evol.">
        <title>Comparative Genomics of Early-Diverging Mushroom-Forming Fungi Provides Insights into the Origins of Lignocellulose Decay Capabilities.</title>
        <authorList>
            <person name="Nagy L.G."/>
            <person name="Riley R."/>
            <person name="Tritt A."/>
            <person name="Adam C."/>
            <person name="Daum C."/>
            <person name="Floudas D."/>
            <person name="Sun H."/>
            <person name="Yadav J.S."/>
            <person name="Pangilinan J."/>
            <person name="Larsson K.H."/>
            <person name="Matsuura K."/>
            <person name="Barry K."/>
            <person name="Labutti K."/>
            <person name="Kuo R."/>
            <person name="Ohm R.A."/>
            <person name="Bhattacharya S.S."/>
            <person name="Shirouzu T."/>
            <person name="Yoshinaga Y."/>
            <person name="Martin F.M."/>
            <person name="Grigoriev I.V."/>
            <person name="Hibbett D.S."/>
        </authorList>
    </citation>
    <scope>NUCLEOTIDE SEQUENCE [LARGE SCALE GENOMIC DNA]</scope>
    <source>
        <strain evidence="2 3">CBS 109695</strain>
    </source>
</reference>
<feature type="region of interest" description="Disordered" evidence="1">
    <location>
        <begin position="1"/>
        <end position="82"/>
    </location>
</feature>